<dbReference type="InterPro" id="IPR008966">
    <property type="entry name" value="Adhesion_dom_sf"/>
</dbReference>
<dbReference type="InterPro" id="IPR036937">
    <property type="entry name" value="Adhesion_dom_fimbrial_sf"/>
</dbReference>
<keyword evidence="7" id="KW-1185">Reference proteome</keyword>
<evidence type="ECO:0000313" key="6">
    <source>
        <dbReference type="EMBL" id="MBT0725599.1"/>
    </source>
</evidence>
<sequence>MYTPLLVNQSIYKTIVSFSNGKYKVLAEITNKMDNKTLSGSRTIDARQLNVPLTIKFSLIDKEGKSSSGNVVNLPDTLILTDLSGLSFLETIMWPLRQLYKIATWLLNGFYWPYDERNMYSQPMILTYAPKSTSCSLTNSGITINLPKLSIQQVASQPTPGFTSFNLNFSCNNLGSNNKTDRAIDIFLSSSTLLPTDQMTLIDNSNNSAKGVGFRVVNIKDMSKPLIFSTSQTVKGNGTSIFSIPSNNNLNSHFSIPLGAYYYVWDKKKLSQGTLNSTAVVNIVYP</sequence>
<evidence type="ECO:0000259" key="5">
    <source>
        <dbReference type="Pfam" id="PF00419"/>
    </source>
</evidence>
<dbReference type="InterPro" id="IPR000259">
    <property type="entry name" value="Adhesion_dom_fimbrial"/>
</dbReference>
<evidence type="ECO:0000256" key="1">
    <source>
        <dbReference type="ARBA" id="ARBA00004561"/>
    </source>
</evidence>
<feature type="domain" description="Fimbrial-type adhesion" evidence="5">
    <location>
        <begin position="131"/>
        <end position="285"/>
    </location>
</feature>
<dbReference type="RefSeq" id="WP_214238234.1">
    <property type="nucleotide sequence ID" value="NZ_JABBFR010000031.1"/>
</dbReference>
<dbReference type="PANTHER" id="PTHR33420">
    <property type="entry name" value="FIMBRIAL SUBUNIT ELFA-RELATED"/>
    <property type="match status" value="1"/>
</dbReference>
<keyword evidence="4" id="KW-0281">Fimbrium</keyword>
<gene>
    <name evidence="6" type="ORF">HH682_14495</name>
</gene>
<evidence type="ECO:0000256" key="4">
    <source>
        <dbReference type="ARBA" id="ARBA00023263"/>
    </source>
</evidence>
<proteinExistence type="inferred from homology"/>
<comment type="subcellular location">
    <subcellularLocation>
        <location evidence="1">Fimbrium</location>
    </subcellularLocation>
</comment>
<dbReference type="Proteomes" id="UP000790096">
    <property type="component" value="Unassembled WGS sequence"/>
</dbReference>
<keyword evidence="3" id="KW-0732">Signal</keyword>
<comment type="caution">
    <text evidence="6">The sequence shown here is derived from an EMBL/GenBank/DDBJ whole genome shotgun (WGS) entry which is preliminary data.</text>
</comment>
<comment type="similarity">
    <text evidence="2">Belongs to the fimbrial protein family.</text>
</comment>
<organism evidence="6 7">
    <name type="scientific">Rosenbergiella gaditana</name>
    <dbReference type="NCBI Taxonomy" id="2726987"/>
    <lineage>
        <taxon>Bacteria</taxon>
        <taxon>Pseudomonadati</taxon>
        <taxon>Pseudomonadota</taxon>
        <taxon>Gammaproteobacteria</taxon>
        <taxon>Enterobacterales</taxon>
        <taxon>Erwiniaceae</taxon>
        <taxon>Rosenbergiella</taxon>
    </lineage>
</organism>
<dbReference type="Gene3D" id="2.60.40.1090">
    <property type="entry name" value="Fimbrial-type adhesion domain"/>
    <property type="match status" value="1"/>
</dbReference>
<reference evidence="6 7" key="1">
    <citation type="submission" date="2020-04" db="EMBL/GenBank/DDBJ databases">
        <title>Genome sequencing of Rosenbergiella species.</title>
        <authorList>
            <person name="Alvarez-Perez S."/>
            <person name="Lievens B."/>
        </authorList>
    </citation>
    <scope>NUCLEOTIDE SEQUENCE [LARGE SCALE GENOMIC DNA]</scope>
    <source>
        <strain evidence="6 7">S61</strain>
    </source>
</reference>
<dbReference type="EMBL" id="JABBFR010000031">
    <property type="protein sequence ID" value="MBT0725599.1"/>
    <property type="molecule type" value="Genomic_DNA"/>
</dbReference>
<dbReference type="Pfam" id="PF00419">
    <property type="entry name" value="Fimbrial"/>
    <property type="match status" value="1"/>
</dbReference>
<evidence type="ECO:0000313" key="7">
    <source>
        <dbReference type="Proteomes" id="UP000790096"/>
    </source>
</evidence>
<dbReference type="PANTHER" id="PTHR33420:SF3">
    <property type="entry name" value="FIMBRIAL SUBUNIT ELFA"/>
    <property type="match status" value="1"/>
</dbReference>
<evidence type="ECO:0000256" key="2">
    <source>
        <dbReference type="ARBA" id="ARBA00006671"/>
    </source>
</evidence>
<accession>A0ABS5SZS1</accession>
<evidence type="ECO:0000256" key="3">
    <source>
        <dbReference type="ARBA" id="ARBA00022729"/>
    </source>
</evidence>
<dbReference type="InterPro" id="IPR050263">
    <property type="entry name" value="Bact_Fimbrial_Adh_Pro"/>
</dbReference>
<name>A0ABS5SZS1_9GAMM</name>
<protein>
    <submittedName>
        <fullName evidence="6">Fimbrial protein</fullName>
    </submittedName>
</protein>
<dbReference type="SUPFAM" id="SSF49401">
    <property type="entry name" value="Bacterial adhesins"/>
    <property type="match status" value="1"/>
</dbReference>